<dbReference type="PROSITE" id="PS50181">
    <property type="entry name" value="FBOX"/>
    <property type="match status" value="1"/>
</dbReference>
<feature type="transmembrane region" description="Helical" evidence="3">
    <location>
        <begin position="382"/>
        <end position="403"/>
    </location>
</feature>
<keyword evidence="3" id="KW-1133">Transmembrane helix</keyword>
<dbReference type="Gene3D" id="1.20.1280.50">
    <property type="match status" value="1"/>
</dbReference>
<feature type="compositionally biased region" description="Basic and acidic residues" evidence="2">
    <location>
        <begin position="223"/>
        <end position="238"/>
    </location>
</feature>
<dbReference type="EMBL" id="JAOPGA020001206">
    <property type="protein sequence ID" value="KAL0486204.1"/>
    <property type="molecule type" value="Genomic_DNA"/>
</dbReference>
<feature type="transmembrane region" description="Helical" evidence="3">
    <location>
        <begin position="304"/>
        <end position="326"/>
    </location>
</feature>
<protein>
    <submittedName>
        <fullName evidence="5">8 TM domain-containing transmembrane protein</fullName>
    </submittedName>
</protein>
<keyword evidence="3" id="KW-0472">Membrane</keyword>
<dbReference type="InterPro" id="IPR001810">
    <property type="entry name" value="F-box_dom"/>
</dbReference>
<keyword evidence="6" id="KW-1185">Reference proteome</keyword>
<evidence type="ECO:0000313" key="6">
    <source>
        <dbReference type="Proteomes" id="UP001431209"/>
    </source>
</evidence>
<dbReference type="SUPFAM" id="SSF81383">
    <property type="entry name" value="F-box domain"/>
    <property type="match status" value="1"/>
</dbReference>
<dbReference type="Proteomes" id="UP001431209">
    <property type="component" value="Unassembled WGS sequence"/>
</dbReference>
<feature type="compositionally biased region" description="Low complexity" evidence="2">
    <location>
        <begin position="239"/>
        <end position="248"/>
    </location>
</feature>
<dbReference type="InterPro" id="IPR036047">
    <property type="entry name" value="F-box-like_dom_sf"/>
</dbReference>
<feature type="transmembrane region" description="Helical" evidence="3">
    <location>
        <begin position="445"/>
        <end position="463"/>
    </location>
</feature>
<evidence type="ECO:0000313" key="5">
    <source>
        <dbReference type="EMBL" id="KAL0486204.1"/>
    </source>
</evidence>
<reference evidence="5 6" key="1">
    <citation type="submission" date="2024-03" db="EMBL/GenBank/DDBJ databases">
        <title>The Acrasis kona genome and developmental transcriptomes reveal deep origins of eukaryotic multicellular pathways.</title>
        <authorList>
            <person name="Sheikh S."/>
            <person name="Fu C.-J."/>
            <person name="Brown M.W."/>
            <person name="Baldauf S.L."/>
        </authorList>
    </citation>
    <scope>NUCLEOTIDE SEQUENCE [LARGE SCALE GENOMIC DNA]</scope>
    <source>
        <strain evidence="5 6">ATCC MYA-3509</strain>
    </source>
</reference>
<accession>A0AAW2Z9W2</accession>
<proteinExistence type="predicted"/>
<feature type="transmembrane region" description="Helical" evidence="3">
    <location>
        <begin position="415"/>
        <end position="433"/>
    </location>
</feature>
<evidence type="ECO:0000256" key="1">
    <source>
        <dbReference type="SAM" id="Coils"/>
    </source>
</evidence>
<evidence type="ECO:0000259" key="4">
    <source>
        <dbReference type="PROSITE" id="PS50181"/>
    </source>
</evidence>
<feature type="compositionally biased region" description="Basic and acidic residues" evidence="2">
    <location>
        <begin position="205"/>
        <end position="214"/>
    </location>
</feature>
<feature type="domain" description="F-box" evidence="4">
    <location>
        <begin position="115"/>
        <end position="161"/>
    </location>
</feature>
<feature type="transmembrane region" description="Helical" evidence="3">
    <location>
        <begin position="513"/>
        <end position="533"/>
    </location>
</feature>
<evidence type="ECO:0000256" key="2">
    <source>
        <dbReference type="SAM" id="MobiDB-lite"/>
    </source>
</evidence>
<dbReference type="AlphaFoldDB" id="A0AAW2Z9W2"/>
<feature type="transmembrane region" description="Helical" evidence="3">
    <location>
        <begin position="483"/>
        <end position="504"/>
    </location>
</feature>
<keyword evidence="3 5" id="KW-0812">Transmembrane</keyword>
<feature type="coiled-coil region" evidence="1">
    <location>
        <begin position="264"/>
        <end position="292"/>
    </location>
</feature>
<keyword evidence="1" id="KW-0175">Coiled coil</keyword>
<evidence type="ECO:0000256" key="3">
    <source>
        <dbReference type="SAM" id="Phobius"/>
    </source>
</evidence>
<gene>
    <name evidence="5" type="ORF">AKO1_001881</name>
</gene>
<comment type="caution">
    <text evidence="5">The sequence shown here is derived from an EMBL/GenBank/DDBJ whole genome shotgun (WGS) entry which is preliminary data.</text>
</comment>
<feature type="transmembrane region" description="Helical" evidence="3">
    <location>
        <begin position="553"/>
        <end position="571"/>
    </location>
</feature>
<sequence>MSDQELFDDLIVSTHFHEDVGIPKNNSPDNINPNEASFNYTNIIKCYDINKLNNCDGFNGNFCWPSRSIDHELEDQHMIHVQEDNQSLLQRHLEEEELRLLMEQDSCMICEANQKAHLLDLPEDCIVNIFQYLVKKEILKLARVSKQIRHLYKNDVLWERFYYERFGQEVVSTIHYIDHHHQDNIQDIQLRHDRVRRNSANNSSRLKELKERSKQGKKAFSRRKPDQAAESSTHKEKSSSSSPVRSNSTCHTPPHYHFYQLYKNRVLDARRKREERERMHKEEELRKHYEKVLRQPQRWSERFYFLYTPLFFLLSFTSTLCTALYLDNYIPASKWNTALVLAPYVFVTVPLYFVATGTAVLSDYLRMLRWSSPFDSVISMMYLGNVWLPLLSCLVPLKIFILPQDTPWRAAIAPQWIYSFVYIIASIVIHKKIRRIKFEVDQKVIMTFTCVLNLAVSMTMGFVSAKLDFSLQSSLQYSTFVFFPVWAIFLAALIAVPVGAYVFLHEEGLKPTLFIYFPLILAFIVPLIPFFVLMGLRMDEIVRVHYLIIASPLYLWQLVWFFISSVFVIILERGRSPA</sequence>
<feature type="transmembrane region" description="Helical" evidence="3">
    <location>
        <begin position="338"/>
        <end position="361"/>
    </location>
</feature>
<feature type="region of interest" description="Disordered" evidence="2">
    <location>
        <begin position="196"/>
        <end position="253"/>
    </location>
</feature>
<dbReference type="SMART" id="SM00256">
    <property type="entry name" value="FBOX"/>
    <property type="match status" value="1"/>
</dbReference>
<name>A0AAW2Z9W2_9EUKA</name>
<dbReference type="Pfam" id="PF12937">
    <property type="entry name" value="F-box-like"/>
    <property type="match status" value="1"/>
</dbReference>
<organism evidence="5 6">
    <name type="scientific">Acrasis kona</name>
    <dbReference type="NCBI Taxonomy" id="1008807"/>
    <lineage>
        <taxon>Eukaryota</taxon>
        <taxon>Discoba</taxon>
        <taxon>Heterolobosea</taxon>
        <taxon>Tetramitia</taxon>
        <taxon>Eutetramitia</taxon>
        <taxon>Acrasidae</taxon>
        <taxon>Acrasis</taxon>
    </lineage>
</organism>